<organism evidence="3 4">
    <name type="scientific">Streptomyces jeddahensis</name>
    <dbReference type="NCBI Taxonomy" id="1716141"/>
    <lineage>
        <taxon>Bacteria</taxon>
        <taxon>Bacillati</taxon>
        <taxon>Actinomycetota</taxon>
        <taxon>Actinomycetes</taxon>
        <taxon>Kitasatosporales</taxon>
        <taxon>Streptomycetaceae</taxon>
        <taxon>Streptomyces</taxon>
    </lineage>
</organism>
<feature type="transmembrane region" description="Helical" evidence="1">
    <location>
        <begin position="20"/>
        <end position="39"/>
    </location>
</feature>
<protein>
    <submittedName>
        <fullName evidence="3">Inner membrane protein YgaP</fullName>
    </submittedName>
</protein>
<evidence type="ECO:0000313" key="3">
    <source>
        <dbReference type="EMBL" id="OAH12792.1"/>
    </source>
</evidence>
<dbReference type="Gene3D" id="6.10.140.1340">
    <property type="match status" value="1"/>
</dbReference>
<accession>A0A177HP55</accession>
<evidence type="ECO:0000256" key="1">
    <source>
        <dbReference type="SAM" id="Phobius"/>
    </source>
</evidence>
<dbReference type="Proteomes" id="UP000077381">
    <property type="component" value="Unassembled WGS sequence"/>
</dbReference>
<sequence>MVRPAGAREVWGMERQVRLVAGSLVLIGVLLGLVSPWFLILSGGIAAGLVFSAGTNTCGMAAIHGKLPTTARSPAPRPDTTLANFTS</sequence>
<evidence type="ECO:0000313" key="4">
    <source>
        <dbReference type="Proteomes" id="UP000077381"/>
    </source>
</evidence>
<dbReference type="AlphaFoldDB" id="A0A177HP55"/>
<dbReference type="Pfam" id="PF11127">
    <property type="entry name" value="YgaP-like_TM"/>
    <property type="match status" value="1"/>
</dbReference>
<keyword evidence="1" id="KW-1133">Transmembrane helix</keyword>
<keyword evidence="4" id="KW-1185">Reference proteome</keyword>
<evidence type="ECO:0000259" key="2">
    <source>
        <dbReference type="Pfam" id="PF11127"/>
    </source>
</evidence>
<keyword evidence="1" id="KW-0812">Transmembrane</keyword>
<dbReference type="STRING" id="1716141.STSP_38290"/>
<name>A0A177HP55_9ACTN</name>
<gene>
    <name evidence="3" type="primary">ygaP_3</name>
    <name evidence="3" type="ORF">STSP_38290</name>
</gene>
<feature type="domain" description="Inner membrane protein YgaP-like transmembrane" evidence="2">
    <location>
        <begin position="13"/>
        <end position="65"/>
    </location>
</feature>
<dbReference type="PATRIC" id="fig|1716141.3.peg.4023"/>
<proteinExistence type="predicted"/>
<dbReference type="EMBL" id="LOHS01000086">
    <property type="protein sequence ID" value="OAH12792.1"/>
    <property type="molecule type" value="Genomic_DNA"/>
</dbReference>
<dbReference type="InterPro" id="IPR021309">
    <property type="entry name" value="YgaP-like_TM"/>
</dbReference>
<reference evidence="3 4" key="1">
    <citation type="submission" date="2015-12" db="EMBL/GenBank/DDBJ databases">
        <title>Genome sequence of Streptomyces sp. G25.</title>
        <authorList>
            <person name="Poehlein A."/>
            <person name="Roettig A."/>
            <person name="Hiessl S."/>
            <person name="Hauschild P."/>
            <person name="Schauer J."/>
            <person name="Madkour M.H."/>
            <person name="Al-Ansari A.M."/>
            <person name="Almakishah N.H."/>
            <person name="Steinbuechel A."/>
            <person name="Daniel R."/>
        </authorList>
    </citation>
    <scope>NUCLEOTIDE SEQUENCE [LARGE SCALE GENOMIC DNA]</scope>
    <source>
        <strain evidence="4">G25(2015)</strain>
    </source>
</reference>
<comment type="caution">
    <text evidence="3">The sequence shown here is derived from an EMBL/GenBank/DDBJ whole genome shotgun (WGS) entry which is preliminary data.</text>
</comment>
<keyword evidence="1" id="KW-0472">Membrane</keyword>